<proteinExistence type="predicted"/>
<name>A0A2W5L1S8_SPHMC</name>
<evidence type="ECO:0000313" key="3">
    <source>
        <dbReference type="Proteomes" id="UP000248597"/>
    </source>
</evidence>
<reference evidence="2 3" key="1">
    <citation type="submission" date="2017-08" db="EMBL/GenBank/DDBJ databases">
        <title>Infants hospitalized years apart are colonized by the same room-sourced microbial strains.</title>
        <authorList>
            <person name="Brooks B."/>
            <person name="Olm M.R."/>
            <person name="Firek B.A."/>
            <person name="Baker R."/>
            <person name="Thomas B.C."/>
            <person name="Morowitz M.J."/>
            <person name="Banfield J.F."/>
        </authorList>
    </citation>
    <scope>NUCLEOTIDE SEQUENCE [LARGE SCALE GENOMIC DNA]</scope>
    <source>
        <strain evidence="2">S2_005_003_R2_47</strain>
    </source>
</reference>
<accession>A0A2W5L1S8</accession>
<organism evidence="2 3">
    <name type="scientific">Sphingopyxis macrogoltabida</name>
    <name type="common">Sphingomonas macrogoltabidus</name>
    <dbReference type="NCBI Taxonomy" id="33050"/>
    <lineage>
        <taxon>Bacteria</taxon>
        <taxon>Pseudomonadati</taxon>
        <taxon>Pseudomonadota</taxon>
        <taxon>Alphaproteobacteria</taxon>
        <taxon>Sphingomonadales</taxon>
        <taxon>Sphingomonadaceae</taxon>
        <taxon>Sphingopyxis</taxon>
    </lineage>
</organism>
<feature type="transmembrane region" description="Helical" evidence="1">
    <location>
        <begin position="47"/>
        <end position="68"/>
    </location>
</feature>
<sequence length="203" mass="22005">MSHPSGKGLPIKPIISLLLTLALAVAAGFALYVGLTRTPLFAGVSILFYRGLILCALSAVIVMAAMALRRRFDPATIIAAGALSLSFNICFLIVLPVTLDRSISVFMLTQIEQHQDEALDSRRITEIFVQKYVGDMRQMDRRIAEQTTSGNVVTVDGHIRLTDQGRRFLALSRALARLFGTDPRFVGLAPTVPEDGAAAAPPR</sequence>
<feature type="transmembrane region" description="Helical" evidence="1">
    <location>
        <begin position="74"/>
        <end position="99"/>
    </location>
</feature>
<protein>
    <submittedName>
        <fullName evidence="2">Uncharacterized protein</fullName>
    </submittedName>
</protein>
<keyword evidence="1" id="KW-1133">Transmembrane helix</keyword>
<dbReference type="EMBL" id="QFPJ01000016">
    <property type="protein sequence ID" value="PZQ22249.1"/>
    <property type="molecule type" value="Genomic_DNA"/>
</dbReference>
<comment type="caution">
    <text evidence="2">The sequence shown here is derived from an EMBL/GenBank/DDBJ whole genome shotgun (WGS) entry which is preliminary data.</text>
</comment>
<gene>
    <name evidence="2" type="ORF">DI569_08700</name>
</gene>
<feature type="transmembrane region" description="Helical" evidence="1">
    <location>
        <begin position="14"/>
        <end position="35"/>
    </location>
</feature>
<keyword evidence="1" id="KW-0812">Transmembrane</keyword>
<evidence type="ECO:0000313" key="2">
    <source>
        <dbReference type="EMBL" id="PZQ22249.1"/>
    </source>
</evidence>
<dbReference type="Proteomes" id="UP000248597">
    <property type="component" value="Unassembled WGS sequence"/>
</dbReference>
<keyword evidence="1" id="KW-0472">Membrane</keyword>
<evidence type="ECO:0000256" key="1">
    <source>
        <dbReference type="SAM" id="Phobius"/>
    </source>
</evidence>
<dbReference type="AlphaFoldDB" id="A0A2W5L1S8"/>